<dbReference type="RefSeq" id="WP_013560623.1">
    <property type="nucleotide sequence ID" value="NC_014960.1"/>
</dbReference>
<dbReference type="InParanoid" id="E8MY24"/>
<dbReference type="AlphaFoldDB" id="E8MY24"/>
<evidence type="ECO:0000313" key="4">
    <source>
        <dbReference type="Proteomes" id="UP000008922"/>
    </source>
</evidence>
<feature type="region of interest" description="Disordered" evidence="1">
    <location>
        <begin position="121"/>
        <end position="142"/>
    </location>
</feature>
<evidence type="ECO:0000256" key="1">
    <source>
        <dbReference type="SAM" id="MobiDB-lite"/>
    </source>
</evidence>
<dbReference type="HOGENOM" id="CLU_595351_0_0_0"/>
<dbReference type="KEGG" id="atm:ANT_22290"/>
<sequence length="459" mass="49938">MKWHTLALILGASLGLCACSPTIVENSTPAVIASPPSQITSFTHPCSKPFALPREVNQLAIMPFALQEKEEQPFQLIPLGEEQAIAIANSLQPTASLCAEMNSPKIKAILETARQLHQQGKDEEARKLLRASPLSPGDTANWRQGVRDRLDLAEVMAAAGGDPQDFLTSAQQLAQGELAREVSELSTSLAGSQKTSSSTPDTSGITAVLSLAYDAGILGLDDLQTQANQLATQMGEQMLAAELEDFDPCQSDKSAVVRLLNAESQAYLLGVQGMEMDEPFYNQIRARITKAMNHQYNDLIRKRGLSPSLMLPEEPCHVRGSLEVRIFSVCSRQWSTIGRIEFEGDEDAIPMTLTGQGHISFSEHRLIEGELDCSISIDADVALTGAFRNDQGVQRIEFTPQFSSDGHYQVTSKTTGMQSSGVYPFNGFGSFIMPWVDGSVFPPSENHIIQYALSFTTGE</sequence>
<name>E8MY24_ANATU</name>
<proteinExistence type="predicted"/>
<organism evidence="3 4">
    <name type="scientific">Anaerolinea thermophila (strain DSM 14523 / JCM 11388 / NBRC 100420 / UNI-1)</name>
    <dbReference type="NCBI Taxonomy" id="926569"/>
    <lineage>
        <taxon>Bacteria</taxon>
        <taxon>Bacillati</taxon>
        <taxon>Chloroflexota</taxon>
        <taxon>Anaerolineae</taxon>
        <taxon>Anaerolineales</taxon>
        <taxon>Anaerolineaceae</taxon>
        <taxon>Anaerolinea</taxon>
    </lineage>
</organism>
<dbReference type="STRING" id="926569.ANT_22290"/>
<accession>E8MY24</accession>
<evidence type="ECO:0000313" key="3">
    <source>
        <dbReference type="EMBL" id="BAJ64255.1"/>
    </source>
</evidence>
<dbReference type="Proteomes" id="UP000008922">
    <property type="component" value="Chromosome"/>
</dbReference>
<feature type="chain" id="PRO_5003228461" evidence="2">
    <location>
        <begin position="19"/>
        <end position="459"/>
    </location>
</feature>
<keyword evidence="2" id="KW-0732">Signal</keyword>
<reference evidence="3 4" key="1">
    <citation type="submission" date="2010-12" db="EMBL/GenBank/DDBJ databases">
        <title>Whole genome sequence of Anaerolinea thermophila UNI-1.</title>
        <authorList>
            <person name="Narita-Yamada S."/>
            <person name="Kishi E."/>
            <person name="Watanabe Y."/>
            <person name="Takasaki K."/>
            <person name="Ankai A."/>
            <person name="Oguchi A."/>
            <person name="Fukui S."/>
            <person name="Takahashi M."/>
            <person name="Yashiro I."/>
            <person name="Hosoyama A."/>
            <person name="Sekiguchi Y."/>
            <person name="Hanada S."/>
            <person name="Fujita N."/>
        </authorList>
    </citation>
    <scope>NUCLEOTIDE SEQUENCE [LARGE SCALE GENOMIC DNA]</scope>
    <source>
        <strain evidence="4">DSM 14523 / JCM 11388 / NBRC 100420 / UNI-1</strain>
    </source>
</reference>
<dbReference type="EMBL" id="AP012029">
    <property type="protein sequence ID" value="BAJ64255.1"/>
    <property type="molecule type" value="Genomic_DNA"/>
</dbReference>
<protein>
    <submittedName>
        <fullName evidence="3">Uncharacterized protein</fullName>
    </submittedName>
</protein>
<keyword evidence="4" id="KW-1185">Reference proteome</keyword>
<feature type="signal peptide" evidence="2">
    <location>
        <begin position="1"/>
        <end position="18"/>
    </location>
</feature>
<evidence type="ECO:0000256" key="2">
    <source>
        <dbReference type="SAM" id="SignalP"/>
    </source>
</evidence>
<gene>
    <name evidence="3" type="ordered locus">ANT_22290</name>
</gene>
<dbReference type="PROSITE" id="PS51257">
    <property type="entry name" value="PROKAR_LIPOPROTEIN"/>
    <property type="match status" value="1"/>
</dbReference>